<keyword evidence="2" id="KW-0812">Transmembrane</keyword>
<dbReference type="EMBL" id="OU015568">
    <property type="protein sequence ID" value="CAG5076819.1"/>
    <property type="molecule type" value="Genomic_DNA"/>
</dbReference>
<feature type="transmembrane region" description="Helical" evidence="2">
    <location>
        <begin position="183"/>
        <end position="205"/>
    </location>
</feature>
<dbReference type="Proteomes" id="UP001158576">
    <property type="component" value="Chromosome PAR"/>
</dbReference>
<name>A0ABN7RKS8_OIKDI</name>
<feature type="transmembrane region" description="Helical" evidence="2">
    <location>
        <begin position="87"/>
        <end position="106"/>
    </location>
</feature>
<keyword evidence="4" id="KW-1185">Reference proteome</keyword>
<accession>A0ABN7RKS8</accession>
<feature type="transmembrane region" description="Helical" evidence="2">
    <location>
        <begin position="148"/>
        <end position="171"/>
    </location>
</feature>
<reference evidence="3 4" key="1">
    <citation type="submission" date="2021-04" db="EMBL/GenBank/DDBJ databases">
        <authorList>
            <person name="Bliznina A."/>
        </authorList>
    </citation>
    <scope>NUCLEOTIDE SEQUENCE [LARGE SCALE GENOMIC DNA]</scope>
</reference>
<protein>
    <submittedName>
        <fullName evidence="3">Oidioi.mRNA.OKI2018_I69.PAR.g8556.t1.cds</fullName>
    </submittedName>
</protein>
<feature type="transmembrane region" description="Helical" evidence="2">
    <location>
        <begin position="260"/>
        <end position="281"/>
    </location>
</feature>
<keyword evidence="2" id="KW-0472">Membrane</keyword>
<feature type="compositionally biased region" description="Low complexity" evidence="1">
    <location>
        <begin position="384"/>
        <end position="398"/>
    </location>
</feature>
<evidence type="ECO:0000256" key="2">
    <source>
        <dbReference type="SAM" id="Phobius"/>
    </source>
</evidence>
<keyword evidence="2" id="KW-1133">Transmembrane helix</keyword>
<gene>
    <name evidence="3" type="ORF">OKIOD_LOCUS114</name>
</gene>
<feature type="region of interest" description="Disordered" evidence="1">
    <location>
        <begin position="373"/>
        <end position="398"/>
    </location>
</feature>
<proteinExistence type="predicted"/>
<evidence type="ECO:0000313" key="4">
    <source>
        <dbReference type="Proteomes" id="UP001158576"/>
    </source>
</evidence>
<feature type="transmembrane region" description="Helical" evidence="2">
    <location>
        <begin position="12"/>
        <end position="31"/>
    </location>
</feature>
<sequence>MLDGFLSEKVRICATISTSLAGIGCFLGGMGTHPLLRLEPKQNNFFPTTKEVSLWKVTEYSLEEPGNSTTKTWAMFTGSPSPMPVEIGVSMTILASVTALSCFFRLRKETRLVSAHGNLLAGFLALTALLSVKIGFSVEHVTSDFYSVGLASFGIGLLFLCGILGHFSAGMMPSTPRFAIQNLIFYFVCTLGCALSLSGCFMTTIGDSTPYCTVPLGLCTRFEPPTRIGFFEKCLIQEKNGSEEQDCQAWDAKMQSMLSGIFTIVIFKILTLGSAGVVKFLNVNWRGLSTTLVVLSIGFGVMGLSLAAVFLAAFYHENKEGDLRYIAPYYGAAYWLFCSGVISSLIAGATILGEEVEPEDDEEDFENLKKPSLVLQGTDNDAFSQESSSISGEESTNM</sequence>
<organism evidence="3 4">
    <name type="scientific">Oikopleura dioica</name>
    <name type="common">Tunicate</name>
    <dbReference type="NCBI Taxonomy" id="34765"/>
    <lineage>
        <taxon>Eukaryota</taxon>
        <taxon>Metazoa</taxon>
        <taxon>Chordata</taxon>
        <taxon>Tunicata</taxon>
        <taxon>Appendicularia</taxon>
        <taxon>Copelata</taxon>
        <taxon>Oikopleuridae</taxon>
        <taxon>Oikopleura</taxon>
    </lineage>
</organism>
<feature type="transmembrane region" description="Helical" evidence="2">
    <location>
        <begin position="293"/>
        <end position="315"/>
    </location>
</feature>
<feature type="transmembrane region" description="Helical" evidence="2">
    <location>
        <begin position="327"/>
        <end position="352"/>
    </location>
</feature>
<feature type="transmembrane region" description="Helical" evidence="2">
    <location>
        <begin position="118"/>
        <end position="136"/>
    </location>
</feature>
<evidence type="ECO:0000313" key="3">
    <source>
        <dbReference type="EMBL" id="CAG5076819.1"/>
    </source>
</evidence>
<evidence type="ECO:0000256" key="1">
    <source>
        <dbReference type="SAM" id="MobiDB-lite"/>
    </source>
</evidence>